<reference evidence="2 3" key="1">
    <citation type="submission" date="2013-02" db="EMBL/GenBank/DDBJ databases">
        <title>The complete genome sequence of Corynebacterium vitaeruminis DSM 20294.</title>
        <authorList>
            <person name="Ruckert C."/>
            <person name="Albersmeier A."/>
            <person name="Kalinowski J."/>
        </authorList>
    </citation>
    <scope>NUCLEOTIDE SEQUENCE [LARGE SCALE GENOMIC DNA]</scope>
    <source>
        <strain evidence="3">ATCC 10234</strain>
    </source>
</reference>
<dbReference type="Proteomes" id="UP000019222">
    <property type="component" value="Chromosome"/>
</dbReference>
<keyword evidence="3" id="KW-1185">Reference proteome</keyword>
<sequence length="80" mass="8594">MFNSQSNARIRRLENRVAALEAAVVALGGRLPAPEELLSDRVKAIADRGKLVAAIKAHREDTGAGLVEAKEVVEAYARRG</sequence>
<dbReference type="KEGG" id="cvt:B843_01980"/>
<feature type="coiled-coil region" evidence="1">
    <location>
        <begin position="3"/>
        <end position="30"/>
    </location>
</feature>
<dbReference type="HOGENOM" id="CLU_167427_3_0_11"/>
<dbReference type="STRING" id="1224164.B843_01980"/>
<dbReference type="AlphaFoldDB" id="W5Y5L1"/>
<gene>
    <name evidence="2" type="ORF">B843_01980</name>
</gene>
<proteinExistence type="predicted"/>
<name>W5Y5L1_9CORY</name>
<dbReference type="EMBL" id="CP004353">
    <property type="protein sequence ID" value="AHI21788.1"/>
    <property type="molecule type" value="Genomic_DNA"/>
</dbReference>
<dbReference type="InterPro" id="IPR014719">
    <property type="entry name" value="Ribosomal_bL12_C/ClpS-like"/>
</dbReference>
<evidence type="ECO:0000256" key="1">
    <source>
        <dbReference type="SAM" id="Coils"/>
    </source>
</evidence>
<dbReference type="RefSeq" id="WP_025251851.1">
    <property type="nucleotide sequence ID" value="NZ_CP004353.1"/>
</dbReference>
<dbReference type="PATRIC" id="fig|1224164.3.peg.386"/>
<evidence type="ECO:0000313" key="3">
    <source>
        <dbReference type="Proteomes" id="UP000019222"/>
    </source>
</evidence>
<protein>
    <recommendedName>
        <fullName evidence="4">Ribosomal protein L7/L12 C-terminal domain-containing protein</fullName>
    </recommendedName>
</protein>
<keyword evidence="1" id="KW-0175">Coiled coil</keyword>
<accession>W5Y5L1</accession>
<evidence type="ECO:0008006" key="4">
    <source>
        <dbReference type="Google" id="ProtNLM"/>
    </source>
</evidence>
<organism evidence="2 3">
    <name type="scientific">Corynebacterium vitaeruminis DSM 20294</name>
    <dbReference type="NCBI Taxonomy" id="1224164"/>
    <lineage>
        <taxon>Bacteria</taxon>
        <taxon>Bacillati</taxon>
        <taxon>Actinomycetota</taxon>
        <taxon>Actinomycetes</taxon>
        <taxon>Mycobacteriales</taxon>
        <taxon>Corynebacteriaceae</taxon>
        <taxon>Corynebacterium</taxon>
    </lineage>
</organism>
<evidence type="ECO:0000313" key="2">
    <source>
        <dbReference type="EMBL" id="AHI21788.1"/>
    </source>
</evidence>
<dbReference type="Gene3D" id="3.30.1390.10">
    <property type="match status" value="1"/>
</dbReference>